<dbReference type="Pfam" id="PF06695">
    <property type="entry name" value="Sm_multidrug_ex"/>
    <property type="match status" value="1"/>
</dbReference>
<dbReference type="RefSeq" id="WP_124176614.1">
    <property type="nucleotide sequence ID" value="NZ_REFY01000001.1"/>
</dbReference>
<sequence>MIDGPSSALSGALFSTPSLQFASVDILFAGAEERARELLSESDGIGQYLLVFLLAATPLLEILIVIPIGVALGLNPILVASVAFAGNVMPVYVLLVASDRVRSMLAARRSDSPPSKRRRRAKRVWDSYGLPGLALSAPIVTGVHVGALIAVGLGATRQSAIVWMTASIALWTVVITVLSVTGATFLSGLL</sequence>
<comment type="caution">
    <text evidence="2">The sequence shown here is derived from an EMBL/GenBank/DDBJ whole genome shotgun (WGS) entry which is preliminary data.</text>
</comment>
<evidence type="ECO:0000313" key="2">
    <source>
        <dbReference type="EMBL" id="RQG92740.1"/>
    </source>
</evidence>
<accession>A0A3N6M904</accession>
<dbReference type="AlphaFoldDB" id="A0A3N6M904"/>
<organism evidence="2 3">
    <name type="scientific">Natrarchaeobius halalkaliphilus</name>
    <dbReference type="NCBI Taxonomy" id="1679091"/>
    <lineage>
        <taxon>Archaea</taxon>
        <taxon>Methanobacteriati</taxon>
        <taxon>Methanobacteriota</taxon>
        <taxon>Stenosarchaea group</taxon>
        <taxon>Halobacteria</taxon>
        <taxon>Halobacteriales</taxon>
        <taxon>Natrialbaceae</taxon>
        <taxon>Natrarchaeobius</taxon>
    </lineage>
</organism>
<dbReference type="OrthoDB" id="70322at2157"/>
<reference evidence="2 3" key="1">
    <citation type="submission" date="2018-10" db="EMBL/GenBank/DDBJ databases">
        <title>Natrarchaeobius chitinivorans gen. nov., sp. nov., and Natrarchaeobius haloalkaliphilus sp. nov., alkaliphilic, chitin-utilizing haloarchaea from hypersaline alkaline lakes.</title>
        <authorList>
            <person name="Sorokin D.Y."/>
            <person name="Elcheninov A.G."/>
            <person name="Kostrikina N.A."/>
            <person name="Bale N.J."/>
            <person name="Sinninghe Damste J.S."/>
            <person name="Khijniak T.V."/>
            <person name="Kublanov I.V."/>
            <person name="Toshchakov S.V."/>
        </authorList>
    </citation>
    <scope>NUCLEOTIDE SEQUENCE [LARGE SCALE GENOMIC DNA]</scope>
    <source>
        <strain evidence="2 3">AArcht-Sl</strain>
    </source>
</reference>
<feature type="transmembrane region" description="Helical" evidence="1">
    <location>
        <begin position="48"/>
        <end position="71"/>
    </location>
</feature>
<dbReference type="Proteomes" id="UP000273828">
    <property type="component" value="Unassembled WGS sequence"/>
</dbReference>
<proteinExistence type="predicted"/>
<dbReference type="EMBL" id="REFY01000001">
    <property type="protein sequence ID" value="RQG92740.1"/>
    <property type="molecule type" value="Genomic_DNA"/>
</dbReference>
<evidence type="ECO:0000256" key="1">
    <source>
        <dbReference type="SAM" id="Phobius"/>
    </source>
</evidence>
<evidence type="ECO:0000313" key="3">
    <source>
        <dbReference type="Proteomes" id="UP000273828"/>
    </source>
</evidence>
<keyword evidence="3" id="KW-1185">Reference proteome</keyword>
<name>A0A3N6M904_9EURY</name>
<feature type="transmembrane region" description="Helical" evidence="1">
    <location>
        <begin position="128"/>
        <end position="155"/>
    </location>
</feature>
<feature type="transmembrane region" description="Helical" evidence="1">
    <location>
        <begin position="161"/>
        <end position="186"/>
    </location>
</feature>
<keyword evidence="1" id="KW-0472">Membrane</keyword>
<feature type="transmembrane region" description="Helical" evidence="1">
    <location>
        <begin position="77"/>
        <end position="98"/>
    </location>
</feature>
<protein>
    <submittedName>
        <fullName evidence="2">Small multi-drug export protein</fullName>
    </submittedName>
</protein>
<gene>
    <name evidence="2" type="ORF">EA462_00465</name>
</gene>
<keyword evidence="1" id="KW-0812">Transmembrane</keyword>
<dbReference type="InterPro" id="IPR009577">
    <property type="entry name" value="Sm_multidrug_ex"/>
</dbReference>
<keyword evidence="1" id="KW-1133">Transmembrane helix</keyword>